<dbReference type="Pfam" id="PF13563">
    <property type="entry name" value="2_5_RNA_ligase2"/>
    <property type="match status" value="1"/>
</dbReference>
<dbReference type="HAMAP" id="MF_01940">
    <property type="entry name" value="RNA_CPDase"/>
    <property type="match status" value="1"/>
</dbReference>
<evidence type="ECO:0000313" key="4">
    <source>
        <dbReference type="Proteomes" id="UP000598217"/>
    </source>
</evidence>
<dbReference type="EC" id="3.1.4.58" evidence="2"/>
<dbReference type="NCBIfam" id="TIGR02258">
    <property type="entry name" value="2_5_ligase"/>
    <property type="match status" value="1"/>
</dbReference>
<protein>
    <recommendedName>
        <fullName evidence="2">RNA 2',3'-cyclic phosphodiesterase</fullName>
        <shortName evidence="2">RNA 2',3'-CPDase</shortName>
        <ecNumber evidence="2">3.1.4.58</ecNumber>
    </recommendedName>
</protein>
<dbReference type="Gene3D" id="3.90.1140.10">
    <property type="entry name" value="Cyclic phosphodiesterase"/>
    <property type="match status" value="1"/>
</dbReference>
<keyword evidence="1 2" id="KW-0378">Hydrolase</keyword>
<feature type="active site" description="Proton donor" evidence="2">
    <location>
        <position position="40"/>
    </location>
</feature>
<keyword evidence="3" id="KW-0436">Ligase</keyword>
<dbReference type="InterPro" id="IPR004175">
    <property type="entry name" value="RNA_CPDase"/>
</dbReference>
<organism evidence="3 4">
    <name type="scientific">Nocardiopsis terrae</name>
    <dbReference type="NCBI Taxonomy" id="372655"/>
    <lineage>
        <taxon>Bacteria</taxon>
        <taxon>Bacillati</taxon>
        <taxon>Actinomycetota</taxon>
        <taxon>Actinomycetes</taxon>
        <taxon>Streptosporangiales</taxon>
        <taxon>Nocardiopsidaceae</taxon>
        <taxon>Nocardiopsis</taxon>
    </lineage>
</organism>
<keyword evidence="4" id="KW-1185">Reference proteome</keyword>
<sequence>MSLFVALWPSPPVRGQLESAVRAARPTARGLRWSPPRERHLTLVFLGEVGGRLPELTRALDRALAGRPALDLSLEDWGTFPLRADRAAVLWAGVGGEGLHELAEVLGEAARATGVPVASRPFVPHITLARARPPRDAAETLRALGPAPSADWSVDRVDLVESRPGDPDRYRTVRTWGLLWGSDSQRAPERGTS</sequence>
<dbReference type="EMBL" id="JADBDY010000001">
    <property type="protein sequence ID" value="MBE1456236.1"/>
    <property type="molecule type" value="Genomic_DNA"/>
</dbReference>
<comment type="catalytic activity">
    <reaction evidence="2">
        <text>a 3'-end 2',3'-cyclophospho-ribonucleotide-RNA + H2O = a 3'-end 2'-phospho-ribonucleotide-RNA + H(+)</text>
        <dbReference type="Rhea" id="RHEA:11828"/>
        <dbReference type="Rhea" id="RHEA-COMP:10464"/>
        <dbReference type="Rhea" id="RHEA-COMP:17353"/>
        <dbReference type="ChEBI" id="CHEBI:15377"/>
        <dbReference type="ChEBI" id="CHEBI:15378"/>
        <dbReference type="ChEBI" id="CHEBI:83064"/>
        <dbReference type="ChEBI" id="CHEBI:173113"/>
        <dbReference type="EC" id="3.1.4.58"/>
    </reaction>
</comment>
<dbReference type="SUPFAM" id="SSF55144">
    <property type="entry name" value="LigT-like"/>
    <property type="match status" value="1"/>
</dbReference>
<accession>A0ABR9HBE1</accession>
<proteinExistence type="inferred from homology"/>
<gene>
    <name evidence="3" type="ORF">H4W79_000450</name>
</gene>
<reference evidence="3 4" key="1">
    <citation type="submission" date="2020-10" db="EMBL/GenBank/DDBJ databases">
        <title>Sequencing the genomes of 1000 actinobacteria strains.</title>
        <authorList>
            <person name="Klenk H.-P."/>
        </authorList>
    </citation>
    <scope>NUCLEOTIDE SEQUENCE [LARGE SCALE GENOMIC DNA]</scope>
    <source>
        <strain evidence="3 4">DSM 45157</strain>
    </source>
</reference>
<dbReference type="Proteomes" id="UP000598217">
    <property type="component" value="Unassembled WGS sequence"/>
</dbReference>
<comment type="function">
    <text evidence="2">Hydrolyzes RNA 2',3'-cyclic phosphodiester to an RNA 2'-phosphomonoester.</text>
</comment>
<comment type="caution">
    <text evidence="3">The sequence shown here is derived from an EMBL/GenBank/DDBJ whole genome shotgun (WGS) entry which is preliminary data.</text>
</comment>
<feature type="active site" description="Proton acceptor" evidence="2">
    <location>
        <position position="125"/>
    </location>
</feature>
<dbReference type="PANTHER" id="PTHR35561">
    <property type="entry name" value="RNA 2',3'-CYCLIC PHOSPHODIESTERASE"/>
    <property type="match status" value="1"/>
</dbReference>
<evidence type="ECO:0000313" key="3">
    <source>
        <dbReference type="EMBL" id="MBE1456236.1"/>
    </source>
</evidence>
<dbReference type="PANTHER" id="PTHR35561:SF1">
    <property type="entry name" value="RNA 2',3'-CYCLIC PHOSPHODIESTERASE"/>
    <property type="match status" value="1"/>
</dbReference>
<dbReference type="RefSeq" id="WP_191268875.1">
    <property type="nucleotide sequence ID" value="NZ_BMXJ01000002.1"/>
</dbReference>
<evidence type="ECO:0000256" key="2">
    <source>
        <dbReference type="HAMAP-Rule" id="MF_01940"/>
    </source>
</evidence>
<name>A0ABR9HBE1_9ACTN</name>
<feature type="short sequence motif" description="HXTX 2" evidence="2">
    <location>
        <begin position="125"/>
        <end position="128"/>
    </location>
</feature>
<feature type="short sequence motif" description="HXTX 1" evidence="2">
    <location>
        <begin position="40"/>
        <end position="43"/>
    </location>
</feature>
<dbReference type="InterPro" id="IPR009097">
    <property type="entry name" value="Cyclic_Pdiesterase"/>
</dbReference>
<evidence type="ECO:0000256" key="1">
    <source>
        <dbReference type="ARBA" id="ARBA00022801"/>
    </source>
</evidence>
<dbReference type="GO" id="GO:0016874">
    <property type="term" value="F:ligase activity"/>
    <property type="evidence" value="ECO:0007669"/>
    <property type="project" value="UniProtKB-KW"/>
</dbReference>
<comment type="similarity">
    <text evidence="2">Belongs to the 2H phosphoesterase superfamily. ThpR family.</text>
</comment>